<dbReference type="Proteomes" id="UP001213000">
    <property type="component" value="Unassembled WGS sequence"/>
</dbReference>
<evidence type="ECO:0000313" key="4">
    <source>
        <dbReference type="Proteomes" id="UP001213000"/>
    </source>
</evidence>
<dbReference type="EMBL" id="JANIEX010000015">
    <property type="protein sequence ID" value="KAJ3576283.1"/>
    <property type="molecule type" value="Genomic_DNA"/>
</dbReference>
<name>A0AAD5YYK8_9AGAR</name>
<dbReference type="Pfam" id="PF12222">
    <property type="entry name" value="PNGaseA"/>
    <property type="match status" value="1"/>
</dbReference>
<dbReference type="PANTHER" id="PTHR31104">
    <property type="entry name" value="PEPTIDE-N4-(N-ACETYL-BETA-GLUCOSAMINYL)ASPARAGINE AMIDASE A PROTEIN"/>
    <property type="match status" value="1"/>
</dbReference>
<reference evidence="3" key="1">
    <citation type="submission" date="2022-07" db="EMBL/GenBank/DDBJ databases">
        <title>Genome Sequence of Leucocoprinus birnbaumii.</title>
        <authorList>
            <person name="Buettner E."/>
        </authorList>
    </citation>
    <scope>NUCLEOTIDE SEQUENCE</scope>
    <source>
        <strain evidence="3">VT141</strain>
    </source>
</reference>
<gene>
    <name evidence="3" type="ORF">NP233_g522</name>
</gene>
<keyword evidence="4" id="KW-1185">Reference proteome</keyword>
<accession>A0AAD5YYK8</accession>
<feature type="region of interest" description="Disordered" evidence="1">
    <location>
        <begin position="420"/>
        <end position="439"/>
    </location>
</feature>
<evidence type="ECO:0000256" key="1">
    <source>
        <dbReference type="SAM" id="MobiDB-lite"/>
    </source>
</evidence>
<protein>
    <recommendedName>
        <fullName evidence="2">Peptide N-acetyl-beta-D-glucosaminyl asparaginase amidase A N-terminal domain-containing protein</fullName>
    </recommendedName>
</protein>
<evidence type="ECO:0000313" key="3">
    <source>
        <dbReference type="EMBL" id="KAJ3576283.1"/>
    </source>
</evidence>
<sequence>MIDFGNIIDPSILLDGVFNVTLTATFIPTGRQNPKDRLPADLIIPLSNLSPGSPNLFAIEDDAGATTNVTIPDNAMEAYVEIFASGNSAEEFWYANTPDEFLPLFPESTGLIGKGPFREIQLLIDGQLAGAVWPYGVIYTGGITPTNWRPLTSFGAYDSPTYWIDVTPFLPQLLLNASSHSITLAVRGQGQNPSFNSNWFVSGSIHIRRGASASRTTGKMRTYHAPDLKISTTGGTLGDNQTVWTRVDAYREFLVESELRTSEGLKVVTFKQDLHFINTAQYADDGWLQWVNQTSNGTTSSIHGDEGRLRDAFIYPLNIFSNYSNFLAQSGGYSSEVNQTYTRALQPPTDMYRSIHSVQHARGSVEMDDWPVLRHAIRGKGQTDQIFAYVDGRGQTYFRDAATKNDGWIRDVVWGTLREGNPPVPRSQLYGPEGGPGFR</sequence>
<dbReference type="InterPro" id="IPR021102">
    <property type="entry name" value="PNGase_A"/>
</dbReference>
<organism evidence="3 4">
    <name type="scientific">Leucocoprinus birnbaumii</name>
    <dbReference type="NCBI Taxonomy" id="56174"/>
    <lineage>
        <taxon>Eukaryota</taxon>
        <taxon>Fungi</taxon>
        <taxon>Dikarya</taxon>
        <taxon>Basidiomycota</taxon>
        <taxon>Agaricomycotina</taxon>
        <taxon>Agaricomycetes</taxon>
        <taxon>Agaricomycetidae</taxon>
        <taxon>Agaricales</taxon>
        <taxon>Agaricineae</taxon>
        <taxon>Agaricaceae</taxon>
        <taxon>Leucocoprinus</taxon>
    </lineage>
</organism>
<comment type="caution">
    <text evidence="3">The sequence shown here is derived from an EMBL/GenBank/DDBJ whole genome shotgun (WGS) entry which is preliminary data.</text>
</comment>
<dbReference type="Pfam" id="PF25156">
    <property type="entry name" value="PNGase_A_C"/>
    <property type="match status" value="1"/>
</dbReference>
<evidence type="ECO:0000259" key="2">
    <source>
        <dbReference type="Pfam" id="PF12222"/>
    </source>
</evidence>
<dbReference type="AlphaFoldDB" id="A0AAD5YYK8"/>
<feature type="domain" description="Peptide N-acetyl-beta-D-glucosaminyl asparaginase amidase A N-terminal" evidence="2">
    <location>
        <begin position="2"/>
        <end position="224"/>
    </location>
</feature>
<proteinExistence type="predicted"/>
<dbReference type="InterPro" id="IPR056948">
    <property type="entry name" value="PNGaseA_N"/>
</dbReference>